<dbReference type="Proteomes" id="UP001634394">
    <property type="component" value="Unassembled WGS sequence"/>
</dbReference>
<gene>
    <name evidence="4" type="ORF">ACJMK2_015891</name>
</gene>
<feature type="compositionally biased region" description="Low complexity" evidence="2">
    <location>
        <begin position="271"/>
        <end position="281"/>
    </location>
</feature>
<protein>
    <recommendedName>
        <fullName evidence="3">C2H2-type domain-containing protein</fullName>
    </recommendedName>
</protein>
<keyword evidence="5" id="KW-1185">Reference proteome</keyword>
<accession>A0ABD3URV3</accession>
<evidence type="ECO:0000313" key="5">
    <source>
        <dbReference type="Proteomes" id="UP001634394"/>
    </source>
</evidence>
<feature type="compositionally biased region" description="Low complexity" evidence="2">
    <location>
        <begin position="666"/>
        <end position="675"/>
    </location>
</feature>
<comment type="caution">
    <text evidence="4">The sequence shown here is derived from an EMBL/GenBank/DDBJ whole genome shotgun (WGS) entry which is preliminary data.</text>
</comment>
<keyword evidence="1" id="KW-0479">Metal-binding</keyword>
<evidence type="ECO:0000313" key="4">
    <source>
        <dbReference type="EMBL" id="KAL3852219.1"/>
    </source>
</evidence>
<feature type="compositionally biased region" description="Polar residues" evidence="2">
    <location>
        <begin position="163"/>
        <end position="173"/>
    </location>
</feature>
<feature type="region of interest" description="Disordered" evidence="2">
    <location>
        <begin position="156"/>
        <end position="176"/>
    </location>
</feature>
<name>A0ABD3URV3_SINWO</name>
<dbReference type="EMBL" id="JBJQND010000015">
    <property type="protein sequence ID" value="KAL3852219.1"/>
    <property type="molecule type" value="Genomic_DNA"/>
</dbReference>
<keyword evidence="1" id="KW-0862">Zinc</keyword>
<organism evidence="4 5">
    <name type="scientific">Sinanodonta woodiana</name>
    <name type="common">Chinese pond mussel</name>
    <name type="synonym">Anodonta woodiana</name>
    <dbReference type="NCBI Taxonomy" id="1069815"/>
    <lineage>
        <taxon>Eukaryota</taxon>
        <taxon>Metazoa</taxon>
        <taxon>Spiralia</taxon>
        <taxon>Lophotrochozoa</taxon>
        <taxon>Mollusca</taxon>
        <taxon>Bivalvia</taxon>
        <taxon>Autobranchia</taxon>
        <taxon>Heteroconchia</taxon>
        <taxon>Palaeoheterodonta</taxon>
        <taxon>Unionida</taxon>
        <taxon>Unionoidea</taxon>
        <taxon>Unionidae</taxon>
        <taxon>Unioninae</taxon>
        <taxon>Sinanodonta</taxon>
    </lineage>
</organism>
<feature type="compositionally biased region" description="Acidic residues" evidence="2">
    <location>
        <begin position="308"/>
        <end position="321"/>
    </location>
</feature>
<evidence type="ECO:0000256" key="1">
    <source>
        <dbReference type="PROSITE-ProRule" id="PRU00042"/>
    </source>
</evidence>
<sequence length="789" mass="88377">MIIEQTNSNEHMTELPPLSIVTTAKVQLMEFLPRLTQQVTGQDLLNRPEWWPVDIPWDNPTRIGAGEELLREVMRGCYQSPGQDKMLSETSVPSNPVIKNRELSTISESSHPNHEDVQPRAENAPEEDSPVWVCFVCAKEFADQDRLMEHQDLCEQEEEKKNMTTLPSPQPNYHKSAPSIPPIPKSSDSFSPRPVTLHKVIRRQPKRKILPDLYIPPPPDEYFQCLGLRPTPSLEEKIKDAEKKENDRDQEVIRVNVFETPGSPPLSQIISTTTSPRTPRSLMSQLSRDEGSAKKRHLSFSQSGTCLNEEDEDESQSDSDNSDERSEGSVEDTLTRRHYVKNSLLGIDICSPLGQRLKSNWDTENHFMMDNASIDQYCKDPDAEEKNIVMDKLRVRPTDYQVTFKFTKKYFQRYCHQYKFTHAERREFLNVLKTGLSKNSRRTLSCMKPCQVKLRRLSGKEIKAWTTPKPKPVYRSLLTNHLAQNVHLAPGSYVQNMFLGPRSLAGLGPGGYRYSAPNPGFIGSQEGLVMNKVGYGPTPQLLVRTVSHSEGGQQGMRLEVLPILKNEQMHHLVSQNRVVVSSSDSGTKKDLSGSQKRKQSFAGVRDDDDEISIISLSSDEEDEPKKTFHSACPKTLGQKVEMQGKKKIGPASFKRRISGQMQGTLSPSIIRRNPSSPYPPAGSQRSASSTSFRIVNGHLLNAGSQATSSLHGFGVVSQPATVSDATNDNLCLKISNVCSLQGLTMMPSPQKERSLTSNTMQATNFQHVSCSSQSNPKPVIDDVIVIDDD</sequence>
<keyword evidence="1" id="KW-0863">Zinc-finger</keyword>
<dbReference type="GO" id="GO:0008270">
    <property type="term" value="F:zinc ion binding"/>
    <property type="evidence" value="ECO:0007669"/>
    <property type="project" value="UniProtKB-KW"/>
</dbReference>
<feature type="domain" description="C2H2-type" evidence="3">
    <location>
        <begin position="132"/>
        <end position="161"/>
    </location>
</feature>
<dbReference type="AlphaFoldDB" id="A0ABD3URV3"/>
<reference evidence="4 5" key="1">
    <citation type="submission" date="2024-11" db="EMBL/GenBank/DDBJ databases">
        <title>Chromosome-level genome assembly of the freshwater bivalve Anodonta woodiana.</title>
        <authorList>
            <person name="Chen X."/>
        </authorList>
    </citation>
    <scope>NUCLEOTIDE SEQUENCE [LARGE SCALE GENOMIC DNA]</scope>
    <source>
        <strain evidence="4">MN2024</strain>
        <tissue evidence="4">Gills</tissue>
    </source>
</reference>
<feature type="region of interest" description="Disordered" evidence="2">
    <location>
        <begin position="666"/>
        <end position="688"/>
    </location>
</feature>
<dbReference type="PROSITE" id="PS50157">
    <property type="entry name" value="ZINC_FINGER_C2H2_2"/>
    <property type="match status" value="1"/>
</dbReference>
<dbReference type="InterPro" id="IPR013087">
    <property type="entry name" value="Znf_C2H2_type"/>
</dbReference>
<feature type="region of interest" description="Disordered" evidence="2">
    <location>
        <begin position="104"/>
        <end position="125"/>
    </location>
</feature>
<feature type="region of interest" description="Disordered" evidence="2">
    <location>
        <begin position="577"/>
        <end position="605"/>
    </location>
</feature>
<evidence type="ECO:0000256" key="2">
    <source>
        <dbReference type="SAM" id="MobiDB-lite"/>
    </source>
</evidence>
<evidence type="ECO:0000259" key="3">
    <source>
        <dbReference type="PROSITE" id="PS50157"/>
    </source>
</evidence>
<feature type="region of interest" description="Disordered" evidence="2">
    <location>
        <begin position="257"/>
        <end position="334"/>
    </location>
</feature>
<proteinExistence type="predicted"/>